<protein>
    <submittedName>
        <fullName evidence="1">Histidine phosphatase family protein</fullName>
    </submittedName>
</protein>
<dbReference type="Gene3D" id="3.40.50.1240">
    <property type="entry name" value="Phosphoglycerate mutase-like"/>
    <property type="match status" value="1"/>
</dbReference>
<proteinExistence type="predicted"/>
<reference evidence="1 2" key="1">
    <citation type="submission" date="2021-01" db="EMBL/GenBank/DDBJ databases">
        <title>Biogeographic distribution of Paracoccus.</title>
        <authorList>
            <person name="Hollensteiner J."/>
            <person name="Leineberger J."/>
            <person name="Brinkhoff T."/>
            <person name="Daniel R."/>
        </authorList>
    </citation>
    <scope>NUCLEOTIDE SEQUENCE [LARGE SCALE GENOMIC DNA]</scope>
    <source>
        <strain evidence="1 2">KCTC 22803</strain>
    </source>
</reference>
<organism evidence="1 2">
    <name type="scientific">Paracoccus fistulariae</name>
    <dbReference type="NCBI Taxonomy" id="658446"/>
    <lineage>
        <taxon>Bacteria</taxon>
        <taxon>Pseudomonadati</taxon>
        <taxon>Pseudomonadota</taxon>
        <taxon>Alphaproteobacteria</taxon>
        <taxon>Rhodobacterales</taxon>
        <taxon>Paracoccaceae</taxon>
        <taxon>Paracoccus</taxon>
    </lineage>
</organism>
<dbReference type="SMART" id="SM00855">
    <property type="entry name" value="PGAM"/>
    <property type="match status" value="1"/>
</dbReference>
<dbReference type="InterPro" id="IPR050275">
    <property type="entry name" value="PGM_Phosphatase"/>
</dbReference>
<dbReference type="InterPro" id="IPR001345">
    <property type="entry name" value="PG/BPGM_mutase_AS"/>
</dbReference>
<dbReference type="SUPFAM" id="SSF53254">
    <property type="entry name" value="Phosphoglycerate mutase-like"/>
    <property type="match status" value="1"/>
</dbReference>
<name>A0ABY7SNH3_9RHOB</name>
<dbReference type="Pfam" id="PF00300">
    <property type="entry name" value="His_Phos_1"/>
    <property type="match status" value="1"/>
</dbReference>
<sequence>MPRTTDIPDLYLLRHGETEWNAAGRMQGRLDSPLTEKGRAQAMRMAELIRDMPGQRFCSPQGRAVETARIVFGDDDFITDPRLAEIDIGQFTGHLIADLRAVHPDIFADDRLGWYDRAPGGEHLAGLERRVAPFLASLQGPAIVVTHGITLRMLRLLAMSRPSSRFEELPSEQGAVHVIRKGQHEIWRP</sequence>
<evidence type="ECO:0000313" key="2">
    <source>
        <dbReference type="Proteomes" id="UP001219349"/>
    </source>
</evidence>
<dbReference type="Proteomes" id="UP001219349">
    <property type="component" value="Chromosome"/>
</dbReference>
<evidence type="ECO:0000313" key="1">
    <source>
        <dbReference type="EMBL" id="WCR08449.1"/>
    </source>
</evidence>
<dbReference type="PANTHER" id="PTHR48100">
    <property type="entry name" value="BROAD-SPECIFICITY PHOSPHATASE YOR283W-RELATED"/>
    <property type="match status" value="1"/>
</dbReference>
<keyword evidence="2" id="KW-1185">Reference proteome</keyword>
<dbReference type="PROSITE" id="PS00175">
    <property type="entry name" value="PG_MUTASE"/>
    <property type="match status" value="1"/>
</dbReference>
<dbReference type="CDD" id="cd07067">
    <property type="entry name" value="HP_PGM_like"/>
    <property type="match status" value="1"/>
</dbReference>
<dbReference type="InterPro" id="IPR029033">
    <property type="entry name" value="His_PPase_superfam"/>
</dbReference>
<gene>
    <name evidence="1" type="ORF">JHX87_06445</name>
</gene>
<accession>A0ABY7SNH3</accession>
<dbReference type="PANTHER" id="PTHR48100:SF59">
    <property type="entry name" value="ADENOSYLCOBALAMIN_ALPHA-RIBAZOLE PHOSPHATASE"/>
    <property type="match status" value="1"/>
</dbReference>
<dbReference type="EMBL" id="CP067136">
    <property type="protein sequence ID" value="WCR08449.1"/>
    <property type="molecule type" value="Genomic_DNA"/>
</dbReference>
<dbReference type="InterPro" id="IPR013078">
    <property type="entry name" value="His_Pase_superF_clade-1"/>
</dbReference>
<dbReference type="RefSeq" id="WP_271883338.1">
    <property type="nucleotide sequence ID" value="NZ_CP067136.1"/>
</dbReference>